<dbReference type="GO" id="GO:0005524">
    <property type="term" value="F:ATP binding"/>
    <property type="evidence" value="ECO:0007669"/>
    <property type="project" value="InterPro"/>
</dbReference>
<feature type="domain" description="SF4 helicase" evidence="1">
    <location>
        <begin position="147"/>
        <end position="410"/>
    </location>
</feature>
<dbReference type="PANTHER" id="PTHR30153">
    <property type="entry name" value="REPLICATIVE DNA HELICASE DNAB"/>
    <property type="match status" value="1"/>
</dbReference>
<reference evidence="2" key="1">
    <citation type="submission" date="2020-05" db="EMBL/GenBank/DDBJ databases">
        <authorList>
            <person name="Chiriac C."/>
            <person name="Salcher M."/>
            <person name="Ghai R."/>
            <person name="Kavagutti S V."/>
        </authorList>
    </citation>
    <scope>NUCLEOTIDE SEQUENCE</scope>
</reference>
<dbReference type="SUPFAM" id="SSF52540">
    <property type="entry name" value="P-loop containing nucleoside triphosphate hydrolases"/>
    <property type="match status" value="1"/>
</dbReference>
<dbReference type="PANTHER" id="PTHR30153:SF2">
    <property type="entry name" value="REPLICATIVE DNA HELICASE"/>
    <property type="match status" value="1"/>
</dbReference>
<gene>
    <name evidence="2" type="ORF">UFOVP190_213</name>
</gene>
<sequence length="472" mass="52764">MTEYTPELQKLFLEMMMQDAQSYVRVQNIYNPENFDRSLRPTAEFIKQHTTEFKTLPTYEQIKAVTGVELRPIPDAMDSHQDWFMKEFELFTRKEELSRAILKAADLLEEGDYDPVEKLIKDAVQISLTRDMGTDYFADPKARIDRYYNSGGQVSTGWPSVDKILYGGFSRGELNIFAGGSGSGKSLVMMNIALSWLQAGLSGVYITLELSEELTSLRTDAMLSGMSTKDIRKDIDTTTLKVKMVSKKAGQYRVKGMPAQSNVNDIRSYLKEVQIQTGIKVDFVMVDYLDLVMPVSVKVNPNDQFIKDKYVSEELRNLAKELGILMVTASQLNRSAVEEIEFDHSHIAGGISKINTADNVFGIFTSRAMKERGRYQIQCMKSRSSTGVGQKIDLEYNIETMRITDPGPDAQEAGNGGGYKPGPNILNSIKTSTTVKPTIDADTGEVYEKVPGASVESNKLKQMLAGLKSKQD</sequence>
<evidence type="ECO:0000259" key="1">
    <source>
        <dbReference type="PROSITE" id="PS51199"/>
    </source>
</evidence>
<keyword evidence="2" id="KW-0067">ATP-binding</keyword>
<protein>
    <submittedName>
        <fullName evidence="2">41 helicase</fullName>
    </submittedName>
</protein>
<proteinExistence type="predicted"/>
<organism evidence="2">
    <name type="scientific">uncultured Caudovirales phage</name>
    <dbReference type="NCBI Taxonomy" id="2100421"/>
    <lineage>
        <taxon>Viruses</taxon>
        <taxon>Duplodnaviria</taxon>
        <taxon>Heunggongvirae</taxon>
        <taxon>Uroviricota</taxon>
        <taxon>Caudoviricetes</taxon>
        <taxon>Peduoviridae</taxon>
        <taxon>Maltschvirus</taxon>
        <taxon>Maltschvirus maltsch</taxon>
    </lineage>
</organism>
<evidence type="ECO:0000313" key="2">
    <source>
        <dbReference type="EMBL" id="CAB5214675.1"/>
    </source>
</evidence>
<dbReference type="InterPro" id="IPR007694">
    <property type="entry name" value="DNA_helicase_DnaB-like_C"/>
</dbReference>
<dbReference type="GO" id="GO:0006260">
    <property type="term" value="P:DNA replication"/>
    <property type="evidence" value="ECO:0007669"/>
    <property type="project" value="InterPro"/>
</dbReference>
<dbReference type="PROSITE" id="PS51199">
    <property type="entry name" value="SF4_HELICASE"/>
    <property type="match status" value="1"/>
</dbReference>
<keyword evidence="2" id="KW-0547">Nucleotide-binding</keyword>
<keyword evidence="2" id="KW-0378">Hydrolase</keyword>
<name>A0A6J7WPB3_9CAUD</name>
<dbReference type="Gene3D" id="3.40.50.300">
    <property type="entry name" value="P-loop containing nucleotide triphosphate hydrolases"/>
    <property type="match status" value="1"/>
</dbReference>
<dbReference type="Pfam" id="PF03796">
    <property type="entry name" value="DnaB_C"/>
    <property type="match status" value="1"/>
</dbReference>
<dbReference type="InterPro" id="IPR027417">
    <property type="entry name" value="P-loop_NTPase"/>
</dbReference>
<accession>A0A6J7WPB3</accession>
<keyword evidence="2" id="KW-0347">Helicase</keyword>
<dbReference type="EMBL" id="LR798243">
    <property type="protein sequence ID" value="CAB5214675.1"/>
    <property type="molecule type" value="Genomic_DNA"/>
</dbReference>
<dbReference type="PRINTS" id="PR01874">
    <property type="entry name" value="DNAREPAIRADA"/>
</dbReference>
<dbReference type="GO" id="GO:0003678">
    <property type="term" value="F:DNA helicase activity"/>
    <property type="evidence" value="ECO:0007669"/>
    <property type="project" value="InterPro"/>
</dbReference>